<dbReference type="EMBL" id="BAABJE010000030">
    <property type="protein sequence ID" value="GAA4807039.1"/>
    <property type="molecule type" value="Genomic_DNA"/>
</dbReference>
<keyword evidence="3" id="KW-1185">Reference proteome</keyword>
<evidence type="ECO:0000256" key="1">
    <source>
        <dbReference type="SAM" id="MobiDB-lite"/>
    </source>
</evidence>
<sequence length="46" mass="5079">MNQPNNQNDKKDTQSQPTKAPVTNPSQADQKQGDKQNDPKTGGDKR</sequence>
<feature type="compositionally biased region" description="Polar residues" evidence="1">
    <location>
        <begin position="14"/>
        <end position="30"/>
    </location>
</feature>
<dbReference type="Proteomes" id="UP001499959">
    <property type="component" value="Unassembled WGS sequence"/>
</dbReference>
<gene>
    <name evidence="2" type="ORF">GCM10023307_37200</name>
</gene>
<dbReference type="RefSeq" id="WP_345304873.1">
    <property type="nucleotide sequence ID" value="NZ_BAABJE010000030.1"/>
</dbReference>
<feature type="compositionally biased region" description="Basic and acidic residues" evidence="1">
    <location>
        <begin position="31"/>
        <end position="46"/>
    </location>
</feature>
<organism evidence="2 3">
    <name type="scientific">Lysobacter hankyongensis</name>
    <dbReference type="NCBI Taxonomy" id="1176535"/>
    <lineage>
        <taxon>Bacteria</taxon>
        <taxon>Pseudomonadati</taxon>
        <taxon>Pseudomonadota</taxon>
        <taxon>Gammaproteobacteria</taxon>
        <taxon>Lysobacterales</taxon>
        <taxon>Lysobacteraceae</taxon>
        <taxon>Lysobacter</taxon>
    </lineage>
</organism>
<evidence type="ECO:0000313" key="2">
    <source>
        <dbReference type="EMBL" id="GAA4807039.1"/>
    </source>
</evidence>
<comment type="caution">
    <text evidence="2">The sequence shown here is derived from an EMBL/GenBank/DDBJ whole genome shotgun (WGS) entry which is preliminary data.</text>
</comment>
<name>A0ABP9CCH3_9GAMM</name>
<protein>
    <submittedName>
        <fullName evidence="2">Uncharacterized protein</fullName>
    </submittedName>
</protein>
<proteinExistence type="predicted"/>
<feature type="region of interest" description="Disordered" evidence="1">
    <location>
        <begin position="1"/>
        <end position="46"/>
    </location>
</feature>
<reference evidence="3" key="1">
    <citation type="journal article" date="2019" name="Int. J. Syst. Evol. Microbiol.">
        <title>The Global Catalogue of Microorganisms (GCM) 10K type strain sequencing project: providing services to taxonomists for standard genome sequencing and annotation.</title>
        <authorList>
            <consortium name="The Broad Institute Genomics Platform"/>
            <consortium name="The Broad Institute Genome Sequencing Center for Infectious Disease"/>
            <person name="Wu L."/>
            <person name="Ma J."/>
        </authorList>
    </citation>
    <scope>NUCLEOTIDE SEQUENCE [LARGE SCALE GENOMIC DNA]</scope>
    <source>
        <strain evidence="3">JCM 18204</strain>
    </source>
</reference>
<accession>A0ABP9CCH3</accession>
<evidence type="ECO:0000313" key="3">
    <source>
        <dbReference type="Proteomes" id="UP001499959"/>
    </source>
</evidence>